<dbReference type="AlphaFoldDB" id="A0A7R9IEF4"/>
<gene>
    <name evidence="2" type="ORF">TTEB3V08_LOCUS4862</name>
</gene>
<dbReference type="SMART" id="SM01062">
    <property type="entry name" value="Ca_chan_IQ"/>
    <property type="match status" value="1"/>
</dbReference>
<reference evidence="2" key="1">
    <citation type="submission" date="2020-11" db="EMBL/GenBank/DDBJ databases">
        <authorList>
            <person name="Tran Van P."/>
        </authorList>
    </citation>
    <scope>NUCLEOTIDE SEQUENCE</scope>
</reference>
<organism evidence="2">
    <name type="scientific">Timema tahoe</name>
    <dbReference type="NCBI Taxonomy" id="61484"/>
    <lineage>
        <taxon>Eukaryota</taxon>
        <taxon>Metazoa</taxon>
        <taxon>Ecdysozoa</taxon>
        <taxon>Arthropoda</taxon>
        <taxon>Hexapoda</taxon>
        <taxon>Insecta</taxon>
        <taxon>Pterygota</taxon>
        <taxon>Neoptera</taxon>
        <taxon>Polyneoptera</taxon>
        <taxon>Phasmatodea</taxon>
        <taxon>Timematodea</taxon>
        <taxon>Timematoidea</taxon>
        <taxon>Timematidae</taxon>
        <taxon>Timema</taxon>
    </lineage>
</organism>
<protein>
    <recommendedName>
        <fullName evidence="1">Voltage-dependent calcium channel alpha-1 subunit IQ domain-containing protein</fullName>
    </recommendedName>
</protein>
<feature type="domain" description="Voltage-dependent calcium channel alpha-1 subunit IQ" evidence="1">
    <location>
        <begin position="12"/>
        <end position="45"/>
    </location>
</feature>
<name>A0A7R9IEF4_9NEOP</name>
<sequence length="140" mass="15560">MVVIVVLVELKAGKLTVGKIYAALLILENWRNTRFGQVEPSGQQEKYATANIFRSECSLLTRWARPTLNYLKQVMKVTMKGLKELLVSNIDRILIQGFAGHSPSHEAVSSLLTRMHVLLGFTSASACKESDLITGKRVSE</sequence>
<dbReference type="Pfam" id="PF08763">
    <property type="entry name" value="Ca_chan_IQ"/>
    <property type="match status" value="1"/>
</dbReference>
<dbReference type="Gene3D" id="6.10.250.2180">
    <property type="match status" value="1"/>
</dbReference>
<evidence type="ECO:0000259" key="1">
    <source>
        <dbReference type="SMART" id="SM01062"/>
    </source>
</evidence>
<dbReference type="EMBL" id="OE001452">
    <property type="protein sequence ID" value="CAD7456847.1"/>
    <property type="molecule type" value="Genomic_DNA"/>
</dbReference>
<dbReference type="InterPro" id="IPR014873">
    <property type="entry name" value="VDCC_a1su_IQ"/>
</dbReference>
<evidence type="ECO:0000313" key="2">
    <source>
        <dbReference type="EMBL" id="CAD7456847.1"/>
    </source>
</evidence>
<proteinExistence type="predicted"/>
<accession>A0A7R9IEF4</accession>